<dbReference type="Proteomes" id="UP000198817">
    <property type="component" value="Unassembled WGS sequence"/>
</dbReference>
<protein>
    <submittedName>
        <fullName evidence="2">Lysophospholipase L1</fullName>
    </submittedName>
</protein>
<dbReference type="SUPFAM" id="SSF52266">
    <property type="entry name" value="SGNH hydrolase"/>
    <property type="match status" value="1"/>
</dbReference>
<dbReference type="InterPro" id="IPR013830">
    <property type="entry name" value="SGNH_hydro"/>
</dbReference>
<sequence>MKKILFFGDSNTYGFDPAGPIGGRYPEAQRWTNILMRSLGPEWTLEADGLNGRMIPDSPYMQGMLWDSVLRHEPDVLVIMLGSNDILSSRAEEPEDILTEISGKIESLMQYLAIQKKRAGLDFQIMLCVPPKMHTGVMRFDRTSGELPAVYRESAHRFAAHFIDASSWQVELTGDGVHFSEQGHKAFAVRMAQELKNHTL</sequence>
<gene>
    <name evidence="2" type="ORF">SAMN05216508_10156</name>
</gene>
<dbReference type="Pfam" id="PF13472">
    <property type="entry name" value="Lipase_GDSL_2"/>
    <property type="match status" value="1"/>
</dbReference>
<dbReference type="EMBL" id="FPBT01000001">
    <property type="protein sequence ID" value="SFU28281.1"/>
    <property type="molecule type" value="Genomic_DNA"/>
</dbReference>
<dbReference type="InterPro" id="IPR051532">
    <property type="entry name" value="Ester_Hydrolysis_Enzymes"/>
</dbReference>
<proteinExistence type="predicted"/>
<dbReference type="RefSeq" id="WP_090469103.1">
    <property type="nucleotide sequence ID" value="NZ_CACWQI010000005.1"/>
</dbReference>
<evidence type="ECO:0000313" key="2">
    <source>
        <dbReference type="EMBL" id="SFU28281.1"/>
    </source>
</evidence>
<dbReference type="AlphaFoldDB" id="A0A1I7EWJ6"/>
<name>A0A1I7EWJ6_9FIRM</name>
<evidence type="ECO:0000313" key="3">
    <source>
        <dbReference type="Proteomes" id="UP000198817"/>
    </source>
</evidence>
<dbReference type="InterPro" id="IPR036514">
    <property type="entry name" value="SGNH_hydro_sf"/>
</dbReference>
<evidence type="ECO:0000259" key="1">
    <source>
        <dbReference type="Pfam" id="PF13472"/>
    </source>
</evidence>
<keyword evidence="3" id="KW-1185">Reference proteome</keyword>
<dbReference type="STRING" id="155865.SAMN05216515_10257"/>
<dbReference type="PANTHER" id="PTHR30383:SF29">
    <property type="entry name" value="SGNH HYDROLASE-TYPE ESTERASE DOMAIN-CONTAINING PROTEIN"/>
    <property type="match status" value="1"/>
</dbReference>
<organism evidence="2 3">
    <name type="scientific">Eubacterium pyruvativorans</name>
    <dbReference type="NCBI Taxonomy" id="155865"/>
    <lineage>
        <taxon>Bacteria</taxon>
        <taxon>Bacillati</taxon>
        <taxon>Bacillota</taxon>
        <taxon>Clostridia</taxon>
        <taxon>Eubacteriales</taxon>
        <taxon>Eubacteriaceae</taxon>
        <taxon>Eubacterium</taxon>
    </lineage>
</organism>
<feature type="domain" description="SGNH hydrolase-type esterase" evidence="1">
    <location>
        <begin position="6"/>
        <end position="186"/>
    </location>
</feature>
<dbReference type="OrthoDB" id="164654at2"/>
<dbReference type="Gene3D" id="3.40.50.1110">
    <property type="entry name" value="SGNH hydrolase"/>
    <property type="match status" value="1"/>
</dbReference>
<accession>A0A1I7EWJ6</accession>
<dbReference type="PANTHER" id="PTHR30383">
    <property type="entry name" value="THIOESTERASE 1/PROTEASE 1/LYSOPHOSPHOLIPASE L1"/>
    <property type="match status" value="1"/>
</dbReference>
<reference evidence="2 3" key="1">
    <citation type="submission" date="2016-10" db="EMBL/GenBank/DDBJ databases">
        <authorList>
            <person name="de Groot N.N."/>
        </authorList>
    </citation>
    <scope>NUCLEOTIDE SEQUENCE [LARGE SCALE GENOMIC DNA]</scope>
    <source>
        <strain evidence="2 3">KHGC13</strain>
    </source>
</reference>